<reference evidence="2 3" key="1">
    <citation type="submission" date="2022-09" db="EMBL/GenBank/DDBJ databases">
        <authorList>
            <person name="Palmer J.M."/>
        </authorList>
    </citation>
    <scope>NUCLEOTIDE SEQUENCE [LARGE SCALE GENOMIC DNA]</scope>
    <source>
        <strain evidence="2 3">DSM 7382</strain>
    </source>
</reference>
<name>A0AAW0FI99_9APHY</name>
<feature type="region of interest" description="Disordered" evidence="1">
    <location>
        <begin position="19"/>
        <end position="69"/>
    </location>
</feature>
<comment type="caution">
    <text evidence="2">The sequence shown here is derived from an EMBL/GenBank/DDBJ whole genome shotgun (WGS) entry which is preliminary data.</text>
</comment>
<dbReference type="EMBL" id="JASBNA010000041">
    <property type="protein sequence ID" value="KAK7681428.1"/>
    <property type="molecule type" value="Genomic_DNA"/>
</dbReference>
<evidence type="ECO:0000256" key="1">
    <source>
        <dbReference type="SAM" id="MobiDB-lite"/>
    </source>
</evidence>
<gene>
    <name evidence="2" type="ORF">QCA50_015520</name>
</gene>
<protein>
    <submittedName>
        <fullName evidence="2">Uncharacterized protein</fullName>
    </submittedName>
</protein>
<organism evidence="2 3">
    <name type="scientific">Cerrena zonata</name>
    <dbReference type="NCBI Taxonomy" id="2478898"/>
    <lineage>
        <taxon>Eukaryota</taxon>
        <taxon>Fungi</taxon>
        <taxon>Dikarya</taxon>
        <taxon>Basidiomycota</taxon>
        <taxon>Agaricomycotina</taxon>
        <taxon>Agaricomycetes</taxon>
        <taxon>Polyporales</taxon>
        <taxon>Cerrenaceae</taxon>
        <taxon>Cerrena</taxon>
    </lineage>
</organism>
<dbReference type="Proteomes" id="UP001385951">
    <property type="component" value="Unassembled WGS sequence"/>
</dbReference>
<keyword evidence="3" id="KW-1185">Reference proteome</keyword>
<proteinExistence type="predicted"/>
<evidence type="ECO:0000313" key="3">
    <source>
        <dbReference type="Proteomes" id="UP001385951"/>
    </source>
</evidence>
<dbReference type="AlphaFoldDB" id="A0AAW0FI99"/>
<evidence type="ECO:0000313" key="2">
    <source>
        <dbReference type="EMBL" id="KAK7681428.1"/>
    </source>
</evidence>
<accession>A0AAW0FI99</accession>
<sequence>MEGLTQEFESLDVSEVGCPSVKGLKLPSRKVHPETSETQKPPPLPRAGSDPVVRQSEGTAVVSPDVDEDAKIAGVDVHRSSSDSQTLPNKVL</sequence>